<name>A0A6P3ZWW1_ZIZJJ</name>
<reference evidence="3" key="1">
    <citation type="submission" date="2025-08" db="UniProtKB">
        <authorList>
            <consortium name="RefSeq"/>
        </authorList>
    </citation>
    <scope>IDENTIFICATION</scope>
    <source>
        <tissue evidence="3">Seedling</tissue>
    </source>
</reference>
<dbReference type="KEGG" id="zju:107416152"/>
<dbReference type="InParanoid" id="A0A6P3ZWW1"/>
<dbReference type="AlphaFoldDB" id="A0A6P3ZWW1"/>
<keyword evidence="1" id="KW-0472">Membrane</keyword>
<protein>
    <submittedName>
        <fullName evidence="3">Uncharacterized protein LOC107416152</fullName>
    </submittedName>
</protein>
<evidence type="ECO:0000256" key="1">
    <source>
        <dbReference type="SAM" id="Phobius"/>
    </source>
</evidence>
<sequence length="151" mass="17225">MATKLASPFMIPNRPFMQPALPCLKRRGGGLSVAASKGTNGRDYEGKLVDENMIELRIRIQEMKMLEMGDEQPPSDWMEWEKDYFEHYKEDVYEGIGLLQNWLMNVRPSLALGFVALVSLSLPISSGLVFFWVLELSKLMLSGFHLGSYLY</sequence>
<feature type="transmembrane region" description="Helical" evidence="1">
    <location>
        <begin position="110"/>
        <end position="134"/>
    </location>
</feature>
<keyword evidence="1" id="KW-0812">Transmembrane</keyword>
<gene>
    <name evidence="3" type="primary">LOC107416152</name>
</gene>
<dbReference type="PANTHER" id="PTHR33782:SF27">
    <property type="entry name" value="PROTEIN, PUTATIVE-RELATED"/>
    <property type="match status" value="1"/>
</dbReference>
<dbReference type="RefSeq" id="XP_015880097.2">
    <property type="nucleotide sequence ID" value="XM_016024611.3"/>
</dbReference>
<evidence type="ECO:0000313" key="2">
    <source>
        <dbReference type="Proteomes" id="UP001652623"/>
    </source>
</evidence>
<keyword evidence="1" id="KW-1133">Transmembrane helix</keyword>
<keyword evidence="2" id="KW-1185">Reference proteome</keyword>
<dbReference type="PANTHER" id="PTHR33782">
    <property type="entry name" value="OS01G0121600 PROTEIN"/>
    <property type="match status" value="1"/>
</dbReference>
<proteinExistence type="predicted"/>
<dbReference type="GeneID" id="107416152"/>
<organism evidence="2 3">
    <name type="scientific">Ziziphus jujuba</name>
    <name type="common">Chinese jujube</name>
    <name type="synonym">Ziziphus sativa</name>
    <dbReference type="NCBI Taxonomy" id="326968"/>
    <lineage>
        <taxon>Eukaryota</taxon>
        <taxon>Viridiplantae</taxon>
        <taxon>Streptophyta</taxon>
        <taxon>Embryophyta</taxon>
        <taxon>Tracheophyta</taxon>
        <taxon>Spermatophyta</taxon>
        <taxon>Magnoliopsida</taxon>
        <taxon>eudicotyledons</taxon>
        <taxon>Gunneridae</taxon>
        <taxon>Pentapetalae</taxon>
        <taxon>rosids</taxon>
        <taxon>fabids</taxon>
        <taxon>Rosales</taxon>
        <taxon>Rhamnaceae</taxon>
        <taxon>Paliureae</taxon>
        <taxon>Ziziphus</taxon>
    </lineage>
</organism>
<evidence type="ECO:0000313" key="3">
    <source>
        <dbReference type="RefSeq" id="XP_015880097.2"/>
    </source>
</evidence>
<accession>A0A6P3ZWW1</accession>
<dbReference type="Proteomes" id="UP001652623">
    <property type="component" value="Chromosome 4"/>
</dbReference>